<dbReference type="EMBL" id="JACRSV010000001">
    <property type="protein sequence ID" value="MBC8558580.1"/>
    <property type="molecule type" value="Genomic_DNA"/>
</dbReference>
<evidence type="ECO:0000313" key="2">
    <source>
        <dbReference type="Proteomes" id="UP000610760"/>
    </source>
</evidence>
<dbReference type="RefSeq" id="WP_249293471.1">
    <property type="nucleotide sequence ID" value="NZ_JACRSV010000001.1"/>
</dbReference>
<protein>
    <recommendedName>
        <fullName evidence="3">TFIIB-type domain-containing protein</fullName>
    </recommendedName>
</protein>
<evidence type="ECO:0008006" key="3">
    <source>
        <dbReference type="Google" id="ProtNLM"/>
    </source>
</evidence>
<sequence length="140" mass="15597">MELLEKVAYLKGMLNGMDLDSDKKETRLITAMIDVIDDLAASVTDLEEETNEMCELIDVLDEDLGEVEEAVFGDEDEDDFEEEMYEVTCPTCGEVLCVDEEMLDEGEMTCPNCGEALEFDLDLGECGCDDCCDDHCGCEE</sequence>
<name>A0A926E300_9FIRM</name>
<dbReference type="InterPro" id="IPR054688">
    <property type="entry name" value="CD1247_N"/>
</dbReference>
<comment type="caution">
    <text evidence="1">The sequence shown here is derived from an EMBL/GenBank/DDBJ whole genome shotgun (WGS) entry which is preliminary data.</text>
</comment>
<reference evidence="1" key="1">
    <citation type="submission" date="2020-08" db="EMBL/GenBank/DDBJ databases">
        <title>Genome public.</title>
        <authorList>
            <person name="Liu C."/>
            <person name="Sun Q."/>
        </authorList>
    </citation>
    <scope>NUCLEOTIDE SEQUENCE</scope>
    <source>
        <strain evidence="1">NSJ-33</strain>
    </source>
</reference>
<accession>A0A926E300</accession>
<evidence type="ECO:0000313" key="1">
    <source>
        <dbReference type="EMBL" id="MBC8558580.1"/>
    </source>
</evidence>
<gene>
    <name evidence="1" type="ORF">H8710_00720</name>
</gene>
<dbReference type="NCBIfam" id="NF045650">
    <property type="entry name" value="CD1247_Nterm"/>
    <property type="match status" value="1"/>
</dbReference>
<organism evidence="1 2">
    <name type="scientific">Fumia xinanensis</name>
    <dbReference type="NCBI Taxonomy" id="2763659"/>
    <lineage>
        <taxon>Bacteria</taxon>
        <taxon>Bacillati</taxon>
        <taxon>Bacillota</taxon>
        <taxon>Clostridia</taxon>
        <taxon>Eubacteriales</taxon>
        <taxon>Oscillospiraceae</taxon>
        <taxon>Fumia</taxon>
    </lineage>
</organism>
<dbReference type="Proteomes" id="UP000610760">
    <property type="component" value="Unassembled WGS sequence"/>
</dbReference>
<keyword evidence="2" id="KW-1185">Reference proteome</keyword>
<proteinExistence type="predicted"/>
<dbReference type="AlphaFoldDB" id="A0A926E300"/>